<dbReference type="EMBL" id="LS483476">
    <property type="protein sequence ID" value="SQI53281.1"/>
    <property type="molecule type" value="Genomic_DNA"/>
</dbReference>
<dbReference type="Proteomes" id="UP000249134">
    <property type="component" value="Chromosome 1"/>
</dbReference>
<dbReference type="KEGG" id="blen:NCTC4824_00783"/>
<keyword evidence="2" id="KW-1185">Reference proteome</keyword>
<sequence>MVVSRLGYLGDHLIHPLLERKYRVVAPGEGEQERLNAFKELGTAQRWVDSIFTPFRHNTGAAFAIASSFASILFKEFNLSPIVVDISGIRVPLRTARQPFRRRVLVSGECQKSIWVPCPQLK</sequence>
<gene>
    <name evidence="1" type="ORF">NCTC4824_00783</name>
</gene>
<protein>
    <submittedName>
        <fullName evidence="1">Uncharacterized protein</fullName>
    </submittedName>
</protein>
<dbReference type="AlphaFoldDB" id="A0A2X4VQW3"/>
<evidence type="ECO:0000313" key="2">
    <source>
        <dbReference type="Proteomes" id="UP000249134"/>
    </source>
</evidence>
<name>A0A2X4VQW3_LEDLE</name>
<accession>A0A2X4VQW3</accession>
<proteinExistence type="predicted"/>
<organism evidence="1 2">
    <name type="scientific">Lederbergia lenta</name>
    <name type="common">Bacillus lentus</name>
    <dbReference type="NCBI Taxonomy" id="1467"/>
    <lineage>
        <taxon>Bacteria</taxon>
        <taxon>Bacillati</taxon>
        <taxon>Bacillota</taxon>
        <taxon>Bacilli</taxon>
        <taxon>Bacillales</taxon>
        <taxon>Bacillaceae</taxon>
        <taxon>Lederbergia</taxon>
    </lineage>
</organism>
<reference evidence="1 2" key="1">
    <citation type="submission" date="2018-06" db="EMBL/GenBank/DDBJ databases">
        <authorList>
            <consortium name="Pathogen Informatics"/>
            <person name="Doyle S."/>
        </authorList>
    </citation>
    <scope>NUCLEOTIDE SEQUENCE [LARGE SCALE GENOMIC DNA]</scope>
    <source>
        <strain evidence="1 2">NCTC4824</strain>
    </source>
</reference>
<evidence type="ECO:0000313" key="1">
    <source>
        <dbReference type="EMBL" id="SQI53281.1"/>
    </source>
</evidence>